<dbReference type="Proteomes" id="UP000286931">
    <property type="component" value="Unassembled WGS sequence"/>
</dbReference>
<comment type="caution">
    <text evidence="2">The sequence shown here is derived from an EMBL/GenBank/DDBJ whole genome shotgun (WGS) entry which is preliminary data.</text>
</comment>
<dbReference type="GO" id="GO:0004074">
    <property type="term" value="F:biliverdin reductase [NAD(P)H] activity"/>
    <property type="evidence" value="ECO:0007669"/>
    <property type="project" value="TreeGrafter"/>
</dbReference>
<name>A0A401YTX5_9ACTN</name>
<dbReference type="Pfam" id="PF13460">
    <property type="entry name" value="NAD_binding_10"/>
    <property type="match status" value="1"/>
</dbReference>
<evidence type="ECO:0000313" key="3">
    <source>
        <dbReference type="Proteomes" id="UP000286931"/>
    </source>
</evidence>
<reference evidence="2 3" key="1">
    <citation type="submission" date="2018-12" db="EMBL/GenBank/DDBJ databases">
        <title>Draft genome sequence of Embleya hyalina NBRC 13850T.</title>
        <authorList>
            <person name="Komaki H."/>
            <person name="Hosoyama A."/>
            <person name="Kimura A."/>
            <person name="Ichikawa N."/>
            <person name="Tamura T."/>
        </authorList>
    </citation>
    <scope>NUCLEOTIDE SEQUENCE [LARGE SCALE GENOMIC DNA]</scope>
    <source>
        <strain evidence="2 3">NBRC 13850</strain>
    </source>
</reference>
<dbReference type="SUPFAM" id="SSF51735">
    <property type="entry name" value="NAD(P)-binding Rossmann-fold domains"/>
    <property type="match status" value="1"/>
</dbReference>
<dbReference type="InterPro" id="IPR016040">
    <property type="entry name" value="NAD(P)-bd_dom"/>
</dbReference>
<dbReference type="AlphaFoldDB" id="A0A401YTX5"/>
<keyword evidence="3" id="KW-1185">Reference proteome</keyword>
<protein>
    <submittedName>
        <fullName evidence="2">NADH-flavin reductase</fullName>
    </submittedName>
</protein>
<sequence>MRLTVLGATGATGGHVLRQAAAAGHKITAVVRAPSRPDFEHPNIDVVRADVTNPAELREAIDGHDAVLSGIGPRNRKVTGIAAAATAAILTAMADTGVRRLVTISAAPVGPTPSEDSILVRKGLIPILRSMLKDVYADLAAMEAELARSDTDWTAMRPPKLTKAAVTGVYRTQIGGSVPRGATIARADVAHAMLAVVDDPATYRQPVGIAY</sequence>
<dbReference type="RefSeq" id="WP_126639953.1">
    <property type="nucleotide sequence ID" value="NZ_BIFH01000026.1"/>
</dbReference>
<evidence type="ECO:0000313" key="2">
    <source>
        <dbReference type="EMBL" id="GCD98019.1"/>
    </source>
</evidence>
<dbReference type="InterPro" id="IPR051606">
    <property type="entry name" value="Polyketide_Oxido-like"/>
</dbReference>
<dbReference type="InterPro" id="IPR036291">
    <property type="entry name" value="NAD(P)-bd_dom_sf"/>
</dbReference>
<proteinExistence type="predicted"/>
<organism evidence="2 3">
    <name type="scientific">Embleya hyalina</name>
    <dbReference type="NCBI Taxonomy" id="516124"/>
    <lineage>
        <taxon>Bacteria</taxon>
        <taxon>Bacillati</taxon>
        <taxon>Actinomycetota</taxon>
        <taxon>Actinomycetes</taxon>
        <taxon>Kitasatosporales</taxon>
        <taxon>Streptomycetaceae</taxon>
        <taxon>Embleya</taxon>
    </lineage>
</organism>
<evidence type="ECO:0000259" key="1">
    <source>
        <dbReference type="Pfam" id="PF13460"/>
    </source>
</evidence>
<dbReference type="EMBL" id="BIFH01000026">
    <property type="protein sequence ID" value="GCD98019.1"/>
    <property type="molecule type" value="Genomic_DNA"/>
</dbReference>
<dbReference type="PANTHER" id="PTHR43355">
    <property type="entry name" value="FLAVIN REDUCTASE (NADPH)"/>
    <property type="match status" value="1"/>
</dbReference>
<dbReference type="Gene3D" id="3.40.50.720">
    <property type="entry name" value="NAD(P)-binding Rossmann-like Domain"/>
    <property type="match status" value="1"/>
</dbReference>
<feature type="domain" description="NAD(P)-binding" evidence="1">
    <location>
        <begin position="7"/>
        <end position="200"/>
    </location>
</feature>
<dbReference type="GO" id="GO:0042602">
    <property type="term" value="F:riboflavin reductase (NADPH) activity"/>
    <property type="evidence" value="ECO:0007669"/>
    <property type="project" value="TreeGrafter"/>
</dbReference>
<gene>
    <name evidence="2" type="ORF">EHYA_05719</name>
</gene>
<accession>A0A401YTX5</accession>
<dbReference type="OrthoDB" id="3763081at2"/>
<dbReference type="PANTHER" id="PTHR43355:SF2">
    <property type="entry name" value="FLAVIN REDUCTASE (NADPH)"/>
    <property type="match status" value="1"/>
</dbReference>